<accession>A0A3D2SFV3</accession>
<dbReference type="InterPro" id="IPR006935">
    <property type="entry name" value="Helicase/UvrB_N"/>
</dbReference>
<dbReference type="PROSITE" id="PS51192">
    <property type="entry name" value="HELICASE_ATP_BIND_1"/>
    <property type="match status" value="1"/>
</dbReference>
<comment type="caution">
    <text evidence="3">The sequence shown here is derived from an EMBL/GenBank/DDBJ whole genome shotgun (WGS) entry which is preliminary data.</text>
</comment>
<organism evidence="3 4">
    <name type="scientific">Bacteroides graminisolvens</name>
    <dbReference type="NCBI Taxonomy" id="477666"/>
    <lineage>
        <taxon>Bacteria</taxon>
        <taxon>Pseudomonadati</taxon>
        <taxon>Bacteroidota</taxon>
        <taxon>Bacteroidia</taxon>
        <taxon>Bacteroidales</taxon>
        <taxon>Bacteroidaceae</taxon>
        <taxon>Bacteroides</taxon>
    </lineage>
</organism>
<dbReference type="GO" id="GO:0005524">
    <property type="term" value="F:ATP binding"/>
    <property type="evidence" value="ECO:0007669"/>
    <property type="project" value="InterPro"/>
</dbReference>
<dbReference type="GO" id="GO:0005829">
    <property type="term" value="C:cytosol"/>
    <property type="evidence" value="ECO:0007669"/>
    <property type="project" value="TreeGrafter"/>
</dbReference>
<protein>
    <submittedName>
        <fullName evidence="3">ATP-dependent helicase</fullName>
    </submittedName>
</protein>
<dbReference type="EMBL" id="DPVG01000203">
    <property type="protein sequence ID" value="HCK24251.1"/>
    <property type="molecule type" value="Genomic_DNA"/>
</dbReference>
<dbReference type="Pfam" id="PF04851">
    <property type="entry name" value="ResIII"/>
    <property type="match status" value="1"/>
</dbReference>
<dbReference type="Gene3D" id="2.170.16.10">
    <property type="entry name" value="Hedgehog/Intein (Hint) domain"/>
    <property type="match status" value="1"/>
</dbReference>
<evidence type="ECO:0000313" key="3">
    <source>
        <dbReference type="EMBL" id="HCK24251.1"/>
    </source>
</evidence>
<feature type="domain" description="Helicase C-terminal" evidence="2">
    <location>
        <begin position="250"/>
        <end position="406"/>
    </location>
</feature>
<sequence>MIPTKVKIRKGKPRLQKKNVLVTGFTVKYLGRGNYYGFTIDGNHLYCDGQFFIHHNSGKSLIIADIASRLKGHTLVFQPSREILEQNYKKLCSYGILDCSIYSASFNSKQINRITFATIGSVKSKPDLFTHFEAIIIDECHLVNPKDGMYKTFLETVTCKVLGLTATPYRLSSSQGFGSMLKFITRTRPAIFKEVIYQVQISTLLDMGYLSKLNYYPMNPIGWNELNLKVNTTGADYTDKSVQKEYERIDFYSYLVHIVQRLMNPKTGGKRKGILVFTRFLKEAERLTWSIPGCAIVSGDTPKGERERILEAFKSGEIQVVANVGVLVCGFDYPELDTIVIARPTMSLALYYQIVGRAIRPHPDKKEGWIVDLAGNINRFGKVGDLKLVDGGNGKWAVYSKGRQLTNIRF</sequence>
<evidence type="ECO:0000259" key="2">
    <source>
        <dbReference type="PROSITE" id="PS51194"/>
    </source>
</evidence>
<dbReference type="GO" id="GO:0016787">
    <property type="term" value="F:hydrolase activity"/>
    <property type="evidence" value="ECO:0007669"/>
    <property type="project" value="InterPro"/>
</dbReference>
<dbReference type="PROSITE" id="PS51194">
    <property type="entry name" value="HELICASE_CTER"/>
    <property type="match status" value="1"/>
</dbReference>
<dbReference type="Pfam" id="PF00271">
    <property type="entry name" value="Helicase_C"/>
    <property type="match status" value="1"/>
</dbReference>
<feature type="domain" description="Helicase ATP-binding" evidence="1">
    <location>
        <begin position="40"/>
        <end position="186"/>
    </location>
</feature>
<dbReference type="SMART" id="SM00490">
    <property type="entry name" value="HELICc"/>
    <property type="match status" value="1"/>
</dbReference>
<dbReference type="PANTHER" id="PTHR47396">
    <property type="entry name" value="TYPE I RESTRICTION ENZYME ECOKI R PROTEIN"/>
    <property type="match status" value="1"/>
</dbReference>
<name>A0A3D2SFV3_9BACE</name>
<dbReference type="GO" id="GO:0004386">
    <property type="term" value="F:helicase activity"/>
    <property type="evidence" value="ECO:0007669"/>
    <property type="project" value="UniProtKB-KW"/>
</dbReference>
<dbReference type="InterPro" id="IPR014001">
    <property type="entry name" value="Helicase_ATP-bd"/>
</dbReference>
<evidence type="ECO:0000259" key="1">
    <source>
        <dbReference type="PROSITE" id="PS51192"/>
    </source>
</evidence>
<dbReference type="InterPro" id="IPR050742">
    <property type="entry name" value="Helicase_Restrict-Modif_Enz"/>
</dbReference>
<dbReference type="GO" id="GO:0003677">
    <property type="term" value="F:DNA binding"/>
    <property type="evidence" value="ECO:0007669"/>
    <property type="project" value="InterPro"/>
</dbReference>
<dbReference type="PANTHER" id="PTHR47396:SF1">
    <property type="entry name" value="ATP-DEPENDENT HELICASE IRC3-RELATED"/>
    <property type="match status" value="1"/>
</dbReference>
<dbReference type="InterPro" id="IPR027417">
    <property type="entry name" value="P-loop_NTPase"/>
</dbReference>
<dbReference type="InterPro" id="IPR001650">
    <property type="entry name" value="Helicase_C-like"/>
</dbReference>
<dbReference type="SMART" id="SM00487">
    <property type="entry name" value="DEXDc"/>
    <property type="match status" value="1"/>
</dbReference>
<gene>
    <name evidence="3" type="ORF">DHW31_05585</name>
</gene>
<proteinExistence type="predicted"/>
<dbReference type="Proteomes" id="UP000263098">
    <property type="component" value="Unassembled WGS sequence"/>
</dbReference>
<dbReference type="AlphaFoldDB" id="A0A3D2SFV3"/>
<keyword evidence="3" id="KW-0347">Helicase</keyword>
<dbReference type="Gene3D" id="3.40.50.300">
    <property type="entry name" value="P-loop containing nucleotide triphosphate hydrolases"/>
    <property type="match status" value="2"/>
</dbReference>
<dbReference type="SUPFAM" id="SSF52540">
    <property type="entry name" value="P-loop containing nucleoside triphosphate hydrolases"/>
    <property type="match status" value="1"/>
</dbReference>
<keyword evidence="3" id="KW-0378">Hydrolase</keyword>
<keyword evidence="3" id="KW-0547">Nucleotide-binding</keyword>
<reference evidence="3 4" key="1">
    <citation type="journal article" date="2018" name="Nat. Biotechnol.">
        <title>A standardized bacterial taxonomy based on genome phylogeny substantially revises the tree of life.</title>
        <authorList>
            <person name="Parks D.H."/>
            <person name="Chuvochina M."/>
            <person name="Waite D.W."/>
            <person name="Rinke C."/>
            <person name="Skarshewski A."/>
            <person name="Chaumeil P.A."/>
            <person name="Hugenholtz P."/>
        </authorList>
    </citation>
    <scope>NUCLEOTIDE SEQUENCE [LARGE SCALE GENOMIC DNA]</scope>
    <source>
        <strain evidence="3">UBA9667</strain>
    </source>
</reference>
<evidence type="ECO:0000313" key="4">
    <source>
        <dbReference type="Proteomes" id="UP000263098"/>
    </source>
</evidence>
<keyword evidence="3" id="KW-0067">ATP-binding</keyword>